<dbReference type="GO" id="GO:0050661">
    <property type="term" value="F:NADP binding"/>
    <property type="evidence" value="ECO:0007669"/>
    <property type="project" value="InterPro"/>
</dbReference>
<dbReference type="GeneID" id="27308778"/>
<dbReference type="InterPro" id="IPR050775">
    <property type="entry name" value="FAD-binding_Monooxygenases"/>
</dbReference>
<evidence type="ECO:0000313" key="9">
    <source>
        <dbReference type="Proteomes" id="UP000053259"/>
    </source>
</evidence>
<keyword evidence="4" id="KW-0274">FAD</keyword>
<keyword evidence="6" id="KW-0560">Oxidoreductase</keyword>
<evidence type="ECO:0000256" key="2">
    <source>
        <dbReference type="ARBA" id="ARBA00010139"/>
    </source>
</evidence>
<dbReference type="PANTHER" id="PTHR43098:SF3">
    <property type="entry name" value="L-ORNITHINE N(5)-MONOOXYGENASE-RELATED"/>
    <property type="match status" value="1"/>
</dbReference>
<dbReference type="Pfam" id="PF00743">
    <property type="entry name" value="FMO-like"/>
    <property type="match status" value="1"/>
</dbReference>
<gene>
    <name evidence="8" type="ORF">PV09_00805</name>
</gene>
<dbReference type="GO" id="GO:0050660">
    <property type="term" value="F:flavin adenine dinucleotide binding"/>
    <property type="evidence" value="ECO:0007669"/>
    <property type="project" value="InterPro"/>
</dbReference>
<dbReference type="SUPFAM" id="SSF51905">
    <property type="entry name" value="FAD/NAD(P)-binding domain"/>
    <property type="match status" value="2"/>
</dbReference>
<proteinExistence type="inferred from homology"/>
<dbReference type="InterPro" id="IPR036188">
    <property type="entry name" value="FAD/NAD-bd_sf"/>
</dbReference>
<dbReference type="PANTHER" id="PTHR43098">
    <property type="entry name" value="L-ORNITHINE N(5)-MONOOXYGENASE-RELATED"/>
    <property type="match status" value="1"/>
</dbReference>
<name>A0A0D1Y1D2_9PEZI</name>
<keyword evidence="5" id="KW-0521">NADP</keyword>
<dbReference type="InParanoid" id="A0A0D1Y1D2"/>
<dbReference type="EMBL" id="KN847530">
    <property type="protein sequence ID" value="KIW08881.1"/>
    <property type="molecule type" value="Genomic_DNA"/>
</dbReference>
<comment type="similarity">
    <text evidence="2">Belongs to the FAD-binding monooxygenase family.</text>
</comment>
<evidence type="ECO:0000256" key="3">
    <source>
        <dbReference type="ARBA" id="ARBA00022630"/>
    </source>
</evidence>
<comment type="cofactor">
    <cofactor evidence="1">
        <name>FAD</name>
        <dbReference type="ChEBI" id="CHEBI:57692"/>
    </cofactor>
</comment>
<evidence type="ECO:0000256" key="1">
    <source>
        <dbReference type="ARBA" id="ARBA00001974"/>
    </source>
</evidence>
<dbReference type="VEuPathDB" id="FungiDB:PV09_00805"/>
<dbReference type="GO" id="GO:0004499">
    <property type="term" value="F:N,N-dimethylaniline monooxygenase activity"/>
    <property type="evidence" value="ECO:0007669"/>
    <property type="project" value="InterPro"/>
</dbReference>
<dbReference type="Gene3D" id="3.50.50.60">
    <property type="entry name" value="FAD/NAD(P)-binding domain"/>
    <property type="match status" value="3"/>
</dbReference>
<dbReference type="InterPro" id="IPR020946">
    <property type="entry name" value="Flavin_mOase-like"/>
</dbReference>
<evidence type="ECO:0000256" key="7">
    <source>
        <dbReference type="ARBA" id="ARBA00023033"/>
    </source>
</evidence>
<dbReference type="Proteomes" id="UP000053259">
    <property type="component" value="Unassembled WGS sequence"/>
</dbReference>
<keyword evidence="7" id="KW-0503">Monooxygenase</keyword>
<reference evidence="8 9" key="1">
    <citation type="submission" date="2015-01" db="EMBL/GenBank/DDBJ databases">
        <title>The Genome Sequence of Ochroconis gallopava CBS43764.</title>
        <authorList>
            <consortium name="The Broad Institute Genomics Platform"/>
            <person name="Cuomo C."/>
            <person name="de Hoog S."/>
            <person name="Gorbushina A."/>
            <person name="Stielow B."/>
            <person name="Teixiera M."/>
            <person name="Abouelleil A."/>
            <person name="Chapman S.B."/>
            <person name="Priest M."/>
            <person name="Young S.K."/>
            <person name="Wortman J."/>
            <person name="Nusbaum C."/>
            <person name="Birren B."/>
        </authorList>
    </citation>
    <scope>NUCLEOTIDE SEQUENCE [LARGE SCALE GENOMIC DNA]</scope>
    <source>
        <strain evidence="8 9">CBS 43764</strain>
    </source>
</reference>
<dbReference type="STRING" id="253628.A0A0D1Y1D2"/>
<evidence type="ECO:0000313" key="8">
    <source>
        <dbReference type="EMBL" id="KIW08881.1"/>
    </source>
</evidence>
<evidence type="ECO:0000256" key="4">
    <source>
        <dbReference type="ARBA" id="ARBA00022827"/>
    </source>
</evidence>
<organism evidence="8 9">
    <name type="scientific">Verruconis gallopava</name>
    <dbReference type="NCBI Taxonomy" id="253628"/>
    <lineage>
        <taxon>Eukaryota</taxon>
        <taxon>Fungi</taxon>
        <taxon>Dikarya</taxon>
        <taxon>Ascomycota</taxon>
        <taxon>Pezizomycotina</taxon>
        <taxon>Dothideomycetes</taxon>
        <taxon>Pleosporomycetidae</taxon>
        <taxon>Venturiales</taxon>
        <taxon>Sympoventuriaceae</taxon>
        <taxon>Verruconis</taxon>
    </lineage>
</organism>
<keyword evidence="9" id="KW-1185">Reference proteome</keyword>
<protein>
    <submittedName>
        <fullName evidence="8">Uncharacterized protein</fullName>
    </submittedName>
</protein>
<dbReference type="OrthoDB" id="66881at2759"/>
<accession>A0A0D1Y1D2</accession>
<evidence type="ECO:0000256" key="6">
    <source>
        <dbReference type="ARBA" id="ARBA00023002"/>
    </source>
</evidence>
<keyword evidence="3" id="KW-0285">Flavoprotein</keyword>
<evidence type="ECO:0000256" key="5">
    <source>
        <dbReference type="ARBA" id="ARBA00022857"/>
    </source>
</evidence>
<sequence>MGSMPEDIPQVDVLLVGAGFGSFTLMNRLRKQGLNVKIYEKGAGYGGIWYWNCYPGARVDSDTPIYQLYDKELWQEFTFKERYPDRKELRRYFDFVESKWDLKKDIVYNKHVDSAVFDEKRLQWLVECSDGSEIYCKYFIPCIGFASKKFIPPFKGLSEFKGDVYHTAIWPQHDVNLKGKRVAHVGTGASGIQCIQETAPKTSRYIIYQRTPNFCLPMNQHKLDPKEEEEKKKNGFYEEQIKKTYNTFAGFTYDFEDKSTFDDTPEEREKFFHKLMVEDGGFKYWLATYKDMLFDMKANAEAYEFWKKTVRKRIPDPKKAELLAPEKAPHPWGTKRPSLEQNFYEVVSMDHVDIIDVNADPIVEVTEKGIRTRDGGVVEVDVIILATGFDSVTGSLAQLNIQGTSGGTIADHWKDGTKTALGIAITEFPNMFFVYGPQAPTAFSNGPSCTQIQAEWIEDTIRRLEADGIVRFEAKQETEDEWGRKMHEKWNASLFPLAKSWYQGSNIPGKKVEPLNWSGGIPAYREALANSLDNNYQAWHIKKKDSA</sequence>
<dbReference type="HOGENOM" id="CLU_006937_8_0_1"/>
<dbReference type="RefSeq" id="XP_016218750.1">
    <property type="nucleotide sequence ID" value="XM_016353597.1"/>
</dbReference>
<dbReference type="AlphaFoldDB" id="A0A0D1Y1D2"/>